<feature type="binding site" description="in other chain" evidence="10">
    <location>
        <begin position="259"/>
        <end position="260"/>
    </location>
    <ligand>
        <name>ATP</name>
        <dbReference type="ChEBI" id="CHEBI:30616"/>
        <note>ligand shared between two neighboring subunits</note>
    </ligand>
</feature>
<dbReference type="InterPro" id="IPR022631">
    <property type="entry name" value="ADOMET_SYNTHASE_CS"/>
</dbReference>
<evidence type="ECO:0000256" key="11">
    <source>
        <dbReference type="RuleBase" id="RU000542"/>
    </source>
</evidence>
<dbReference type="KEGG" id="sflv:IC614_10610"/>
<feature type="binding site" description="in other chain" evidence="10">
    <location>
        <position position="110"/>
    </location>
    <ligand>
        <name>L-methionine</name>
        <dbReference type="ChEBI" id="CHEBI:57844"/>
        <note>ligand shared between two neighboring subunits</note>
    </ligand>
</feature>
<keyword evidence="8 10" id="KW-0460">Magnesium</keyword>
<feature type="domain" description="S-adenosylmethionine synthetase N-terminal" evidence="13">
    <location>
        <begin position="4"/>
        <end position="112"/>
    </location>
</feature>
<dbReference type="PANTHER" id="PTHR11964">
    <property type="entry name" value="S-ADENOSYLMETHIONINE SYNTHETASE"/>
    <property type="match status" value="1"/>
</dbReference>
<dbReference type="InterPro" id="IPR002133">
    <property type="entry name" value="S-AdoMet_synthetase"/>
</dbReference>
<dbReference type="PROSITE" id="PS00376">
    <property type="entry name" value="ADOMET_SYNTHASE_1"/>
    <property type="match status" value="1"/>
</dbReference>
<feature type="binding site" evidence="10">
    <location>
        <position position="44"/>
    </location>
    <ligand>
        <name>K(+)</name>
        <dbReference type="ChEBI" id="CHEBI:29103"/>
    </ligand>
</feature>
<comment type="function">
    <text evidence="10">Catalyzes the formation of S-adenosylmethionine (AdoMet) from methionine and ATP. The overall synthetic reaction is composed of two sequential steps, AdoMet formation and the subsequent tripolyphosphate hydrolysis which occurs prior to release of AdoMet from the enzyme.</text>
</comment>
<organism evidence="16 17">
    <name type="scientific">Allosphingosinicella flava</name>
    <dbReference type="NCBI Taxonomy" id="2771430"/>
    <lineage>
        <taxon>Bacteria</taxon>
        <taxon>Pseudomonadati</taxon>
        <taxon>Pseudomonadota</taxon>
        <taxon>Alphaproteobacteria</taxon>
        <taxon>Sphingomonadales</taxon>
        <taxon>Sphingomonadaceae</taxon>
        <taxon>Allosphingosinicella</taxon>
    </lineage>
</organism>
<dbReference type="Proteomes" id="UP000594873">
    <property type="component" value="Chromosome"/>
</dbReference>
<feature type="region of interest" description="Flexible loop" evidence="10">
    <location>
        <begin position="110"/>
        <end position="120"/>
    </location>
</feature>
<dbReference type="InterPro" id="IPR022636">
    <property type="entry name" value="S-AdoMet_synthetase_sfam"/>
</dbReference>
<dbReference type="EC" id="2.5.1.6" evidence="10"/>
<evidence type="ECO:0000256" key="12">
    <source>
        <dbReference type="RuleBase" id="RU004462"/>
    </source>
</evidence>
<evidence type="ECO:0000256" key="4">
    <source>
        <dbReference type="ARBA" id="ARBA00022679"/>
    </source>
</evidence>
<evidence type="ECO:0000256" key="6">
    <source>
        <dbReference type="ARBA" id="ARBA00022741"/>
    </source>
</evidence>
<dbReference type="SUPFAM" id="SSF55973">
    <property type="entry name" value="S-adenosylmethionine synthetase"/>
    <property type="match status" value="3"/>
</dbReference>
<dbReference type="InterPro" id="IPR022628">
    <property type="entry name" value="S-AdoMet_synt_N"/>
</dbReference>
<evidence type="ECO:0000256" key="10">
    <source>
        <dbReference type="HAMAP-Rule" id="MF_00086"/>
    </source>
</evidence>
<feature type="binding site" evidence="10">
    <location>
        <position position="18"/>
    </location>
    <ligand>
        <name>Mg(2+)</name>
        <dbReference type="ChEBI" id="CHEBI:18420"/>
    </ligand>
</feature>
<dbReference type="Gene3D" id="3.30.300.10">
    <property type="match status" value="3"/>
</dbReference>
<feature type="binding site" evidence="10">
    <location>
        <position position="253"/>
    </location>
    <ligand>
        <name>ATP</name>
        <dbReference type="ChEBI" id="CHEBI:30616"/>
        <note>ligand shared between two neighboring subunits</note>
    </ligand>
</feature>
<evidence type="ECO:0000313" key="17">
    <source>
        <dbReference type="Proteomes" id="UP000594873"/>
    </source>
</evidence>
<keyword evidence="10" id="KW-0963">Cytoplasm</keyword>
<keyword evidence="5 10" id="KW-0479">Metal-binding</keyword>
<feature type="binding site" evidence="10">
    <location>
        <position position="276"/>
    </location>
    <ligand>
        <name>ATP</name>
        <dbReference type="ChEBI" id="CHEBI:30616"/>
        <note>ligand shared between two neighboring subunits</note>
    </ligand>
</feature>
<feature type="binding site" evidence="10">
    <location>
        <position position="253"/>
    </location>
    <ligand>
        <name>L-methionine</name>
        <dbReference type="ChEBI" id="CHEBI:57844"/>
        <note>ligand shared between two neighboring subunits</note>
    </ligand>
</feature>
<dbReference type="EMBL" id="CP065592">
    <property type="protein sequence ID" value="QPQ54763.1"/>
    <property type="molecule type" value="Genomic_DNA"/>
</dbReference>
<feature type="binding site" evidence="10">
    <location>
        <position position="280"/>
    </location>
    <ligand>
        <name>ATP</name>
        <dbReference type="ChEBI" id="CHEBI:30616"/>
        <note>ligand shared between two neighboring subunits</note>
    </ligand>
</feature>
<gene>
    <name evidence="10" type="primary">metK</name>
    <name evidence="16" type="ORF">IC614_10610</name>
</gene>
<dbReference type="CDD" id="cd18079">
    <property type="entry name" value="S-AdoMet_synt"/>
    <property type="match status" value="1"/>
</dbReference>
<feature type="binding site" description="in other chain" evidence="10">
    <location>
        <position position="16"/>
    </location>
    <ligand>
        <name>ATP</name>
        <dbReference type="ChEBI" id="CHEBI:30616"/>
        <note>ligand shared between two neighboring subunits</note>
    </ligand>
</feature>
<sequence length="399" mass="42837">MRSNYIFTSESVSEGHPDKVADQISDAIVDLFLSKDPEARIACETLTTTQLVVLAGEIRGKGIMDEAGNWAPGVKEEVEQAARATVKRIGYEQDGFHWETLRFENNLHPQSAHIAQGVDESGNKDEGAGDQGIMFGFACDETPDLMPATLYYSHKILEKMAADRHSGAAPFLEPDAKSQVTLKFEDGKPVAATTIVVSTQHARGYDEGDKEAELHACVKKAIADVIPAALLSDETVYHINPTGSFEIGGPDGDAGLTGRKIIVDTYGGAAPHGGGAFSGKDPTKVDRSAAYVARYLAKNVVAAGLAKRCTIQLSYAIGVAEPLSVYVDTHGTGTVDEAKLEAVLPQLVRLTPKGIRTHLGLNKPIYSRTAAYGHFGRKAEGDLFSWERTDLVEKLKAAL</sequence>
<feature type="binding site" description="in other chain" evidence="10">
    <location>
        <position position="57"/>
    </location>
    <ligand>
        <name>L-methionine</name>
        <dbReference type="ChEBI" id="CHEBI:57844"/>
        <note>ligand shared between two neighboring subunits</note>
    </ligand>
</feature>
<feature type="domain" description="S-adenosylmethionine synthetase C-terminal" evidence="15">
    <location>
        <begin position="247"/>
        <end position="388"/>
    </location>
</feature>
<dbReference type="GO" id="GO:0006730">
    <property type="term" value="P:one-carbon metabolic process"/>
    <property type="evidence" value="ECO:0007669"/>
    <property type="project" value="UniProtKB-KW"/>
</dbReference>
<feature type="binding site" description="in other chain" evidence="10">
    <location>
        <position position="284"/>
    </location>
    <ligand>
        <name>L-methionine</name>
        <dbReference type="ChEBI" id="CHEBI:57844"/>
        <note>ligand shared between two neighboring subunits</note>
    </ligand>
</feature>
<evidence type="ECO:0000256" key="9">
    <source>
        <dbReference type="ARBA" id="ARBA00022958"/>
    </source>
</evidence>
<dbReference type="GO" id="GO:0004478">
    <property type="term" value="F:methionine adenosyltransferase activity"/>
    <property type="evidence" value="ECO:0007669"/>
    <property type="project" value="UniProtKB-UniRule"/>
</dbReference>
<evidence type="ECO:0000259" key="15">
    <source>
        <dbReference type="Pfam" id="PF02773"/>
    </source>
</evidence>
<dbReference type="NCBIfam" id="TIGR01034">
    <property type="entry name" value="metK"/>
    <property type="match status" value="1"/>
</dbReference>
<dbReference type="GO" id="GO:0005524">
    <property type="term" value="F:ATP binding"/>
    <property type="evidence" value="ECO:0007669"/>
    <property type="project" value="UniProtKB-UniRule"/>
</dbReference>
<dbReference type="GO" id="GO:0005737">
    <property type="term" value="C:cytoplasm"/>
    <property type="evidence" value="ECO:0007669"/>
    <property type="project" value="UniProtKB-SubCell"/>
</dbReference>
<dbReference type="GO" id="GO:0006556">
    <property type="term" value="P:S-adenosylmethionine biosynthetic process"/>
    <property type="evidence" value="ECO:0007669"/>
    <property type="project" value="UniProtKB-UniRule"/>
</dbReference>
<evidence type="ECO:0000256" key="5">
    <source>
        <dbReference type="ARBA" id="ARBA00022723"/>
    </source>
</evidence>
<dbReference type="AlphaFoldDB" id="A0A7T2GJ06"/>
<dbReference type="InterPro" id="IPR022629">
    <property type="entry name" value="S-AdoMet_synt_central"/>
</dbReference>
<dbReference type="RefSeq" id="WP_200971396.1">
    <property type="nucleotide sequence ID" value="NZ_CP065592.1"/>
</dbReference>
<evidence type="ECO:0000256" key="7">
    <source>
        <dbReference type="ARBA" id="ARBA00022840"/>
    </source>
</evidence>
<reference evidence="16 17" key="1">
    <citation type="submission" date="2020-11" db="EMBL/GenBank/DDBJ databases">
        <title>Genome seq and assembly of Sphingosinicella sp.</title>
        <authorList>
            <person name="Chhetri G."/>
        </authorList>
    </citation>
    <scope>NUCLEOTIDE SEQUENCE [LARGE SCALE GENOMIC DNA]</scope>
    <source>
        <strain evidence="16 17">UDD2</strain>
    </source>
</reference>
<dbReference type="HAMAP" id="MF_00086">
    <property type="entry name" value="S_AdoMet_synth1"/>
    <property type="match status" value="1"/>
</dbReference>
<feature type="domain" description="S-adenosylmethionine synthetase central" evidence="14">
    <location>
        <begin position="126"/>
        <end position="245"/>
    </location>
</feature>
<comment type="subunit">
    <text evidence="10">Homotetramer; dimer of dimers.</text>
</comment>
<comment type="catalytic activity">
    <reaction evidence="10">
        <text>L-methionine + ATP + H2O = S-adenosyl-L-methionine + phosphate + diphosphate</text>
        <dbReference type="Rhea" id="RHEA:21080"/>
        <dbReference type="ChEBI" id="CHEBI:15377"/>
        <dbReference type="ChEBI" id="CHEBI:30616"/>
        <dbReference type="ChEBI" id="CHEBI:33019"/>
        <dbReference type="ChEBI" id="CHEBI:43474"/>
        <dbReference type="ChEBI" id="CHEBI:57844"/>
        <dbReference type="ChEBI" id="CHEBI:59789"/>
        <dbReference type="EC" id="2.5.1.6"/>
    </reaction>
</comment>
<comment type="cofactor">
    <cofactor evidence="10">
        <name>K(+)</name>
        <dbReference type="ChEBI" id="CHEBI:29103"/>
    </cofactor>
    <text evidence="10">Binds 1 potassium ion per subunit.</text>
</comment>
<dbReference type="GO" id="GO:0000287">
    <property type="term" value="F:magnesium ion binding"/>
    <property type="evidence" value="ECO:0007669"/>
    <property type="project" value="UniProtKB-UniRule"/>
</dbReference>
<keyword evidence="9 10" id="KW-0630">Potassium</keyword>
<dbReference type="Pfam" id="PF02773">
    <property type="entry name" value="S-AdoMet_synt_C"/>
    <property type="match status" value="1"/>
</dbReference>
<comment type="pathway">
    <text evidence="1 10">Amino-acid biosynthesis; S-adenosyl-L-methionine biosynthesis; S-adenosyl-L-methionine from L-methionine: step 1/1.</text>
</comment>
<keyword evidence="17" id="KW-1185">Reference proteome</keyword>
<dbReference type="Pfam" id="PF02772">
    <property type="entry name" value="S-AdoMet_synt_M"/>
    <property type="match status" value="1"/>
</dbReference>
<dbReference type="UniPathway" id="UPA00315">
    <property type="reaction ID" value="UER00080"/>
</dbReference>
<evidence type="ECO:0000256" key="2">
    <source>
        <dbReference type="ARBA" id="ARBA00009685"/>
    </source>
</evidence>
<evidence type="ECO:0000259" key="13">
    <source>
        <dbReference type="Pfam" id="PF00438"/>
    </source>
</evidence>
<keyword evidence="7 10" id="KW-0067">ATP-binding</keyword>
<evidence type="ECO:0000256" key="1">
    <source>
        <dbReference type="ARBA" id="ARBA00005224"/>
    </source>
</evidence>
<dbReference type="PROSITE" id="PS00377">
    <property type="entry name" value="ADOMET_SYNTHASE_2"/>
    <property type="match status" value="1"/>
</dbReference>
<dbReference type="FunFam" id="3.30.300.10:FF:000003">
    <property type="entry name" value="S-adenosylmethionine synthase"/>
    <property type="match status" value="1"/>
</dbReference>
<evidence type="ECO:0000256" key="8">
    <source>
        <dbReference type="ARBA" id="ARBA00022842"/>
    </source>
</evidence>
<evidence type="ECO:0000256" key="3">
    <source>
        <dbReference type="ARBA" id="ARBA00022563"/>
    </source>
</evidence>
<keyword evidence="6 10" id="KW-0547">Nucleotide-binding</keyword>
<name>A0A7T2GJ06_9SPHN</name>
<comment type="similarity">
    <text evidence="2 10 12">Belongs to the AdoMet synthase family.</text>
</comment>
<accession>A0A7T2GJ06</accession>
<dbReference type="InterPro" id="IPR022630">
    <property type="entry name" value="S-AdoMet_synt_C"/>
</dbReference>
<keyword evidence="4 10" id="KW-0808">Transferase</keyword>
<proteinExistence type="inferred from homology"/>
<comment type="caution">
    <text evidence="10">Lacks conserved residue(s) required for the propagation of feature annotation.</text>
</comment>
<dbReference type="Pfam" id="PF00438">
    <property type="entry name" value="S-AdoMet_synt_N"/>
    <property type="match status" value="1"/>
</dbReference>
<protein>
    <recommendedName>
        <fullName evidence="10">S-adenosylmethionine synthase</fullName>
        <shortName evidence="10">AdoMet synthase</shortName>
        <ecNumber evidence="10">2.5.1.6</ecNumber>
    </recommendedName>
    <alternativeName>
        <fullName evidence="10">MAT</fullName>
    </alternativeName>
    <alternativeName>
        <fullName evidence="10">Methionine adenosyltransferase</fullName>
    </alternativeName>
</protein>
<comment type="cofactor">
    <cofactor evidence="10">
        <name>Mg(2+)</name>
        <dbReference type="ChEBI" id="CHEBI:18420"/>
    </cofactor>
    <text evidence="10">Binds 2 divalent ions per subunit.</text>
</comment>
<dbReference type="PIRSF" id="PIRSF000497">
    <property type="entry name" value="MAT"/>
    <property type="match status" value="1"/>
</dbReference>
<evidence type="ECO:0000313" key="16">
    <source>
        <dbReference type="EMBL" id="QPQ54763.1"/>
    </source>
</evidence>
<keyword evidence="3 10" id="KW-0554">One-carbon metabolism</keyword>
<comment type="subcellular location">
    <subcellularLocation>
        <location evidence="10 11">Cytoplasm</location>
    </subcellularLocation>
</comment>
<feature type="binding site" description="in other chain" evidence="10">
    <location>
        <begin position="175"/>
        <end position="177"/>
    </location>
    <ligand>
        <name>ATP</name>
        <dbReference type="ChEBI" id="CHEBI:30616"/>
        <note>ligand shared between two neighboring subunits</note>
    </ligand>
</feature>
<evidence type="ECO:0000259" key="14">
    <source>
        <dbReference type="Pfam" id="PF02772"/>
    </source>
</evidence>